<dbReference type="RefSeq" id="WP_132572558.1">
    <property type="nucleotide sequence ID" value="NZ_CBCSGL010000018.1"/>
</dbReference>
<keyword evidence="2" id="KW-0472">Membrane</keyword>
<comment type="caution">
    <text evidence="3">The sequence shown here is derived from an EMBL/GenBank/DDBJ whole genome shotgun (WGS) entry which is preliminary data.</text>
</comment>
<reference evidence="3 4" key="1">
    <citation type="submission" date="2019-03" db="EMBL/GenBank/DDBJ databases">
        <title>Genomic Encyclopedia of Type Strains, Phase IV (KMG-IV): sequencing the most valuable type-strain genomes for metagenomic binning, comparative biology and taxonomic classification.</title>
        <authorList>
            <person name="Goeker M."/>
        </authorList>
    </citation>
    <scope>NUCLEOTIDE SEQUENCE [LARGE SCALE GENOMIC DNA]</scope>
    <source>
        <strain evidence="3 4">DSM 654</strain>
    </source>
</reference>
<dbReference type="Pfam" id="PF07963">
    <property type="entry name" value="N_methyl"/>
    <property type="match status" value="1"/>
</dbReference>
<keyword evidence="4" id="KW-1185">Reference proteome</keyword>
<name>A0A4R3UTL9_ROSSA</name>
<feature type="transmembrane region" description="Helical" evidence="2">
    <location>
        <begin position="20"/>
        <end position="48"/>
    </location>
</feature>
<accession>A0A4R3UTL9</accession>
<gene>
    <name evidence="3" type="ORF">EV671_101567</name>
</gene>
<dbReference type="OrthoDB" id="8592370at2"/>
<dbReference type="Proteomes" id="UP000295110">
    <property type="component" value="Unassembled WGS sequence"/>
</dbReference>
<dbReference type="EMBL" id="SMBU01000015">
    <property type="protein sequence ID" value="TCU95375.1"/>
    <property type="molecule type" value="Genomic_DNA"/>
</dbReference>
<dbReference type="InterPro" id="IPR031982">
    <property type="entry name" value="PilE-like"/>
</dbReference>
<evidence type="ECO:0000256" key="2">
    <source>
        <dbReference type="SAM" id="Phobius"/>
    </source>
</evidence>
<dbReference type="Pfam" id="PF16732">
    <property type="entry name" value="ComP_DUS"/>
    <property type="match status" value="1"/>
</dbReference>
<keyword evidence="2" id="KW-1133">Transmembrane helix</keyword>
<dbReference type="InterPro" id="IPR012902">
    <property type="entry name" value="N_methyl_site"/>
</dbReference>
<evidence type="ECO:0000313" key="3">
    <source>
        <dbReference type="EMBL" id="TCU95375.1"/>
    </source>
</evidence>
<organism evidence="3 4">
    <name type="scientific">Roseateles saccharophilus</name>
    <name type="common">Pseudomonas saccharophila</name>
    <dbReference type="NCBI Taxonomy" id="304"/>
    <lineage>
        <taxon>Bacteria</taxon>
        <taxon>Pseudomonadati</taxon>
        <taxon>Pseudomonadota</taxon>
        <taxon>Betaproteobacteria</taxon>
        <taxon>Burkholderiales</taxon>
        <taxon>Sphaerotilaceae</taxon>
        <taxon>Roseateles</taxon>
    </lineage>
</organism>
<keyword evidence="1" id="KW-0488">Methylation</keyword>
<dbReference type="GO" id="GO:0015628">
    <property type="term" value="P:protein secretion by the type II secretion system"/>
    <property type="evidence" value="ECO:0007669"/>
    <property type="project" value="InterPro"/>
</dbReference>
<evidence type="ECO:0000313" key="4">
    <source>
        <dbReference type="Proteomes" id="UP000295110"/>
    </source>
</evidence>
<dbReference type="SUPFAM" id="SSF54523">
    <property type="entry name" value="Pili subunits"/>
    <property type="match status" value="1"/>
</dbReference>
<evidence type="ECO:0000256" key="1">
    <source>
        <dbReference type="ARBA" id="ARBA00022481"/>
    </source>
</evidence>
<dbReference type="Gene3D" id="3.30.700.10">
    <property type="entry name" value="Glycoprotein, Type 4 Pilin"/>
    <property type="match status" value="1"/>
</dbReference>
<keyword evidence="2" id="KW-0812">Transmembrane</keyword>
<dbReference type="NCBIfam" id="TIGR02532">
    <property type="entry name" value="IV_pilin_GFxxxE"/>
    <property type="match status" value="1"/>
</dbReference>
<dbReference type="GO" id="GO:0043683">
    <property type="term" value="P:type IV pilus assembly"/>
    <property type="evidence" value="ECO:0007669"/>
    <property type="project" value="InterPro"/>
</dbReference>
<protein>
    <submittedName>
        <fullName evidence="3">Type IV pilus assembly protein PilE</fullName>
    </submittedName>
</protein>
<dbReference type="PRINTS" id="PR00813">
    <property type="entry name" value="BCTERIALGSPG"/>
</dbReference>
<sequence>MAKVSAFAQGRAPWSATGRFGLRGFTLIELMIAVVVVAILAAVAFPAYQSQLRRSRRSDAIQAIAQAQQIQERWRVNNPTYATNDVLTTAWPSGLGLTSTTTGGYYTLSIGANPTSTAYTMTATAVAGTSQASDTGCSTLTVSVSNGAATMKPTSCWSK</sequence>
<dbReference type="InterPro" id="IPR000983">
    <property type="entry name" value="Bac_GSPG_pilin"/>
</dbReference>
<proteinExistence type="predicted"/>
<dbReference type="PROSITE" id="PS00409">
    <property type="entry name" value="PROKAR_NTER_METHYL"/>
    <property type="match status" value="1"/>
</dbReference>
<dbReference type="InterPro" id="IPR045584">
    <property type="entry name" value="Pilin-like"/>
</dbReference>
<dbReference type="AlphaFoldDB" id="A0A4R3UTL9"/>
<dbReference type="GO" id="GO:0015627">
    <property type="term" value="C:type II protein secretion system complex"/>
    <property type="evidence" value="ECO:0007669"/>
    <property type="project" value="InterPro"/>
</dbReference>